<comment type="caution">
    <text evidence="2">The sequence shown here is derived from an EMBL/GenBank/DDBJ whole genome shotgun (WGS) entry which is preliminary data.</text>
</comment>
<dbReference type="RefSeq" id="WP_258858224.1">
    <property type="nucleotide sequence ID" value="NZ_JANUGV010000008.1"/>
</dbReference>
<evidence type="ECO:0000256" key="1">
    <source>
        <dbReference type="SAM" id="Phobius"/>
    </source>
</evidence>
<dbReference type="Gene3D" id="3.30.70.60">
    <property type="match status" value="1"/>
</dbReference>
<feature type="transmembrane region" description="Helical" evidence="1">
    <location>
        <begin position="32"/>
        <end position="54"/>
    </location>
</feature>
<dbReference type="PANTHER" id="PTHR39555:SF1">
    <property type="entry name" value="TYPE IV PILUS INNER MEMBRANE COMPONENT PILO"/>
    <property type="match status" value="1"/>
</dbReference>
<organism evidence="2 3">
    <name type="scientific">Massilia solisilvae</name>
    <dbReference type="NCBI Taxonomy" id="1811225"/>
    <lineage>
        <taxon>Bacteria</taxon>
        <taxon>Pseudomonadati</taxon>
        <taxon>Pseudomonadota</taxon>
        <taxon>Betaproteobacteria</taxon>
        <taxon>Burkholderiales</taxon>
        <taxon>Oxalobacteraceae</taxon>
        <taxon>Telluria group</taxon>
        <taxon>Massilia</taxon>
    </lineage>
</organism>
<evidence type="ECO:0000313" key="3">
    <source>
        <dbReference type="Proteomes" id="UP001205861"/>
    </source>
</evidence>
<reference evidence="2 3" key="1">
    <citation type="submission" date="2022-08" db="EMBL/GenBank/DDBJ databases">
        <title>Reclassification of Massilia species as members of the genera Telluria, Duganella, Pseudoduganella, Mokoshia gen. nov. and Zemynaea gen. nov. using orthogonal and non-orthogonal genome-based approaches.</title>
        <authorList>
            <person name="Bowman J.P."/>
        </authorList>
    </citation>
    <scope>NUCLEOTIDE SEQUENCE [LARGE SCALE GENOMIC DNA]</scope>
    <source>
        <strain evidence="2 3">JCM 31607</strain>
    </source>
</reference>
<dbReference type="PIRSF" id="PIRSF016482">
    <property type="entry name" value="PilO"/>
    <property type="match status" value="1"/>
</dbReference>
<protein>
    <submittedName>
        <fullName evidence="2">Type 4a pilus biogenesis protein PilO</fullName>
    </submittedName>
</protein>
<sequence length="225" mass="24820">MKSVNIDLKQLSADLSAQFQGLKGRPPGLWPLAPRLLCAAGVTVAVVLAGYFLYWSGQFEEQDRLAADEVRLRGDYQSKMAQAINLDALKAQKVQVDQYVERLEKQLPSKAEMAALLSDINQAGLGRGLQFELFKPGQVVVKDYYAELPIAIRVTGSYHDIGSFAADMAHLPRIVTLNNLALASIKDNLLSLDATAKTFRYLDPDEAAAQRKARADKKKGKEDKK</sequence>
<keyword evidence="1" id="KW-1133">Transmembrane helix</keyword>
<dbReference type="InterPro" id="IPR014717">
    <property type="entry name" value="Transl_elong_EF1B/ribsomal_bS6"/>
</dbReference>
<dbReference type="Pfam" id="PF04350">
    <property type="entry name" value="PilO"/>
    <property type="match status" value="1"/>
</dbReference>
<dbReference type="PANTHER" id="PTHR39555">
    <property type="entry name" value="FIMBRIAL ASSEMBLY PROTEIN PILO-LIKE PROTEIN-RELATED"/>
    <property type="match status" value="1"/>
</dbReference>
<proteinExistence type="predicted"/>
<dbReference type="Proteomes" id="UP001205861">
    <property type="component" value="Unassembled WGS sequence"/>
</dbReference>
<keyword evidence="1" id="KW-0812">Transmembrane</keyword>
<keyword evidence="3" id="KW-1185">Reference proteome</keyword>
<gene>
    <name evidence="2" type="ORF">NX773_21005</name>
</gene>
<evidence type="ECO:0000313" key="2">
    <source>
        <dbReference type="EMBL" id="MCS0610655.1"/>
    </source>
</evidence>
<accession>A0ABT2BQB8</accession>
<dbReference type="InterPro" id="IPR007445">
    <property type="entry name" value="PilO"/>
</dbReference>
<name>A0ABT2BQB8_9BURK</name>
<dbReference type="EMBL" id="JANUGV010000008">
    <property type="protein sequence ID" value="MCS0610655.1"/>
    <property type="molecule type" value="Genomic_DNA"/>
</dbReference>
<keyword evidence="1" id="KW-0472">Membrane</keyword>